<dbReference type="GO" id="GO:0009025">
    <property type="term" value="F:tagatose-bisphosphate aldolase activity"/>
    <property type="evidence" value="ECO:0007669"/>
    <property type="project" value="TreeGrafter"/>
</dbReference>
<dbReference type="GO" id="GO:0005975">
    <property type="term" value="P:carbohydrate metabolic process"/>
    <property type="evidence" value="ECO:0007669"/>
    <property type="project" value="InterPro"/>
</dbReference>
<accession>A0A926DP88</accession>
<dbReference type="PANTHER" id="PTHR30304">
    <property type="entry name" value="D-TAGATOSE-1,6-BISPHOSPHATE ALDOLASE"/>
    <property type="match status" value="1"/>
</dbReference>
<comment type="cofactor">
    <cofactor evidence="3">
        <name>Zn(2+)</name>
        <dbReference type="ChEBI" id="CHEBI:29105"/>
    </cofactor>
    <text evidence="3">Binds 2 Zn(2+) ions per subunit. One is catalytic and the other provides a structural contribution.</text>
</comment>
<dbReference type="Proteomes" id="UP000611762">
    <property type="component" value="Unassembled WGS sequence"/>
</dbReference>
<dbReference type="PIRSF" id="PIRSF001359">
    <property type="entry name" value="F_bP_aldolase_II"/>
    <property type="match status" value="1"/>
</dbReference>
<feature type="binding site" evidence="3">
    <location>
        <position position="103"/>
    </location>
    <ligand>
        <name>Zn(2+)</name>
        <dbReference type="ChEBI" id="CHEBI:29105"/>
        <label>2</label>
    </ligand>
</feature>
<reference evidence="4" key="1">
    <citation type="submission" date="2020-08" db="EMBL/GenBank/DDBJ databases">
        <title>Genome public.</title>
        <authorList>
            <person name="Liu C."/>
            <person name="Sun Q."/>
        </authorList>
    </citation>
    <scope>NUCLEOTIDE SEQUENCE</scope>
    <source>
        <strain evidence="4">H8</strain>
    </source>
</reference>
<protein>
    <submittedName>
        <fullName evidence="4">Class II fructose-bisphosphate aldolase</fullName>
    </submittedName>
</protein>
<name>A0A926DP88_9FIRM</name>
<dbReference type="GO" id="GO:0008270">
    <property type="term" value="F:zinc ion binding"/>
    <property type="evidence" value="ECO:0007669"/>
    <property type="project" value="InterPro"/>
</dbReference>
<feature type="binding site" evidence="3">
    <location>
        <position position="176"/>
    </location>
    <ligand>
        <name>Zn(2+)</name>
        <dbReference type="ChEBI" id="CHEBI:29105"/>
        <label>1</label>
        <note>catalytic</note>
    </ligand>
</feature>
<evidence type="ECO:0000256" key="3">
    <source>
        <dbReference type="PIRSR" id="PIRSR001359-3"/>
    </source>
</evidence>
<feature type="binding site" evidence="3">
    <location>
        <position position="82"/>
    </location>
    <ligand>
        <name>Zn(2+)</name>
        <dbReference type="ChEBI" id="CHEBI:29105"/>
        <label>1</label>
        <note>catalytic</note>
    </ligand>
</feature>
<dbReference type="NCBIfam" id="TIGR00167">
    <property type="entry name" value="cbbA"/>
    <property type="match status" value="1"/>
</dbReference>
<dbReference type="AlphaFoldDB" id="A0A926DP88"/>
<evidence type="ECO:0000313" key="5">
    <source>
        <dbReference type="Proteomes" id="UP000611762"/>
    </source>
</evidence>
<evidence type="ECO:0000256" key="2">
    <source>
        <dbReference type="PIRSR" id="PIRSR001359-2"/>
    </source>
</evidence>
<comment type="caution">
    <text evidence="4">The sequence shown here is derived from an EMBL/GenBank/DDBJ whole genome shotgun (WGS) entry which is preliminary data.</text>
</comment>
<dbReference type="InterPro" id="IPR013785">
    <property type="entry name" value="Aldolase_TIM"/>
</dbReference>
<dbReference type="PANTHER" id="PTHR30304:SF0">
    <property type="entry name" value="D-TAGATOSE-1,6-BISPHOSPHATE ALDOLASE SUBUNIT GATY-RELATED"/>
    <property type="match status" value="1"/>
</dbReference>
<dbReference type="InterPro" id="IPR050246">
    <property type="entry name" value="Class_II_FBP_aldolase"/>
</dbReference>
<proteinExistence type="predicted"/>
<keyword evidence="3" id="KW-0862">Zinc</keyword>
<keyword evidence="5" id="KW-1185">Reference proteome</keyword>
<dbReference type="InterPro" id="IPR000771">
    <property type="entry name" value="FBA_II"/>
</dbReference>
<dbReference type="RefSeq" id="WP_249313590.1">
    <property type="nucleotide sequence ID" value="NZ_JACRSU010000004.1"/>
</dbReference>
<dbReference type="GO" id="GO:0005829">
    <property type="term" value="C:cytosol"/>
    <property type="evidence" value="ECO:0007669"/>
    <property type="project" value="TreeGrafter"/>
</dbReference>
<gene>
    <name evidence="4" type="ORF">H8698_11350</name>
</gene>
<dbReference type="EMBL" id="JACRSU010000004">
    <property type="protein sequence ID" value="MBC8541573.1"/>
    <property type="molecule type" value="Genomic_DNA"/>
</dbReference>
<sequence length="277" mass="29992">MLVNLKYVLDLAEKGNFAIPAFNVYNMETVMGIIKAAEETKAPVIIQNYSRLVTNEEGYYLAPIVLAAAEKASVPVCFHLDHGASEEAVVRSLRFGATGIMIDKSLLPFEENVAATKSVVELCKAVGVEVEGEIGHVGTAANGDEQTTEYTTVEEAKTFVENTGVVALAIAVGTAHGRYKKAPRIAIDRIAEIHDAVDASLVLHGGSGIPDEEIKASIKAGIRKINFGTDICFSFLDKVFETSRDVYAIDLFMKDAIENVKEFAIKKIKLLGAENRI</sequence>
<evidence type="ECO:0000313" key="4">
    <source>
        <dbReference type="EMBL" id="MBC8541573.1"/>
    </source>
</evidence>
<dbReference type="Pfam" id="PF01116">
    <property type="entry name" value="F_bP_aldolase"/>
    <property type="match status" value="1"/>
</dbReference>
<feature type="binding site" evidence="2">
    <location>
        <begin position="205"/>
        <end position="207"/>
    </location>
    <ligand>
        <name>dihydroxyacetone phosphate</name>
        <dbReference type="ChEBI" id="CHEBI:57642"/>
    </ligand>
</feature>
<dbReference type="SUPFAM" id="SSF51569">
    <property type="entry name" value="Aldolase"/>
    <property type="match status" value="1"/>
</dbReference>
<dbReference type="CDD" id="cd00947">
    <property type="entry name" value="TBP_aldolase_IIB"/>
    <property type="match status" value="1"/>
</dbReference>
<keyword evidence="3" id="KW-0479">Metal-binding</keyword>
<feature type="active site" description="Proton donor" evidence="1">
    <location>
        <position position="81"/>
    </location>
</feature>
<feature type="binding site" evidence="2">
    <location>
        <position position="177"/>
    </location>
    <ligand>
        <name>dihydroxyacetone phosphate</name>
        <dbReference type="ChEBI" id="CHEBI:57642"/>
    </ligand>
</feature>
<feature type="binding site" evidence="2">
    <location>
        <begin position="226"/>
        <end position="229"/>
    </location>
    <ligand>
        <name>dihydroxyacetone phosphate</name>
        <dbReference type="ChEBI" id="CHEBI:57642"/>
    </ligand>
</feature>
<feature type="binding site" evidence="3">
    <location>
        <position position="133"/>
    </location>
    <ligand>
        <name>Zn(2+)</name>
        <dbReference type="ChEBI" id="CHEBI:29105"/>
        <label>2</label>
    </ligand>
</feature>
<organism evidence="4 5">
    <name type="scientific">Congzhengia minquanensis</name>
    <dbReference type="NCBI Taxonomy" id="2763657"/>
    <lineage>
        <taxon>Bacteria</taxon>
        <taxon>Bacillati</taxon>
        <taxon>Bacillota</taxon>
        <taxon>Clostridia</taxon>
        <taxon>Eubacteriales</taxon>
        <taxon>Oscillospiraceae</taxon>
        <taxon>Congzhengia</taxon>
    </lineage>
</organism>
<dbReference type="Gene3D" id="3.20.20.70">
    <property type="entry name" value="Aldolase class I"/>
    <property type="match status" value="1"/>
</dbReference>
<evidence type="ECO:0000256" key="1">
    <source>
        <dbReference type="PIRSR" id="PIRSR001359-1"/>
    </source>
</evidence>
<feature type="binding site" evidence="3">
    <location>
        <position position="204"/>
    </location>
    <ligand>
        <name>Zn(2+)</name>
        <dbReference type="ChEBI" id="CHEBI:29105"/>
        <label>1</label>
        <note>catalytic</note>
    </ligand>
</feature>